<keyword evidence="3" id="KW-1003">Cell membrane</keyword>
<feature type="domain" description="EGF-like" evidence="20">
    <location>
        <begin position="2074"/>
        <end position="2110"/>
    </location>
</feature>
<feature type="domain" description="EGF-like" evidence="20">
    <location>
        <begin position="292"/>
        <end position="328"/>
    </location>
</feature>
<feature type="disulfide bond" evidence="16">
    <location>
        <begin position="2141"/>
        <end position="2150"/>
    </location>
</feature>
<dbReference type="Gene3D" id="2.10.25.10">
    <property type="entry name" value="Laminin"/>
    <property type="match status" value="41"/>
</dbReference>
<dbReference type="FunFam" id="2.10.25.10:FF:000472">
    <property type="entry name" value="Uncharacterized protein, isoform A"/>
    <property type="match status" value="2"/>
</dbReference>
<feature type="domain" description="EGF-like" evidence="20">
    <location>
        <begin position="2309"/>
        <end position="2345"/>
    </location>
</feature>
<feature type="disulfide bond" evidence="16">
    <location>
        <begin position="587"/>
        <end position="596"/>
    </location>
</feature>
<feature type="domain" description="EGF-like" evidence="20">
    <location>
        <begin position="1120"/>
        <end position="1162"/>
    </location>
</feature>
<dbReference type="GO" id="GO:0007154">
    <property type="term" value="P:cell communication"/>
    <property type="evidence" value="ECO:0007669"/>
    <property type="project" value="UniProtKB-ARBA"/>
</dbReference>
<feature type="disulfide bond" evidence="16">
    <location>
        <begin position="1152"/>
        <end position="1161"/>
    </location>
</feature>
<dbReference type="SMART" id="SM00282">
    <property type="entry name" value="LamG"/>
    <property type="match status" value="3"/>
</dbReference>
<dbReference type="RefSeq" id="XP_022085320.1">
    <property type="nucleotide sequence ID" value="XM_022229628.1"/>
</dbReference>
<feature type="disulfide bond" evidence="16">
    <location>
        <begin position="2178"/>
        <end position="2187"/>
    </location>
</feature>
<feature type="disulfide bond" evidence="16">
    <location>
        <begin position="1984"/>
        <end position="1993"/>
    </location>
</feature>
<keyword evidence="14" id="KW-0325">Glycoprotein</keyword>
<feature type="domain" description="EGF-like" evidence="20">
    <location>
        <begin position="832"/>
        <end position="868"/>
    </location>
</feature>
<dbReference type="FunFam" id="2.10.25.10:FF:000012">
    <property type="entry name" value="Delta-like protein"/>
    <property type="match status" value="1"/>
</dbReference>
<dbReference type="GO" id="GO:0005911">
    <property type="term" value="C:cell-cell junction"/>
    <property type="evidence" value="ECO:0007669"/>
    <property type="project" value="UniProtKB-ARBA"/>
</dbReference>
<feature type="domain" description="EGF-like" evidence="20">
    <location>
        <begin position="984"/>
        <end position="1042"/>
    </location>
</feature>
<dbReference type="InterPro" id="IPR001791">
    <property type="entry name" value="Laminin_G"/>
</dbReference>
<keyword evidence="6 17" id="KW-0812">Transmembrane</keyword>
<feature type="disulfide bond" evidence="16">
    <location>
        <begin position="2258"/>
        <end position="2267"/>
    </location>
</feature>
<dbReference type="GO" id="GO:0048598">
    <property type="term" value="P:embryonic morphogenesis"/>
    <property type="evidence" value="ECO:0007669"/>
    <property type="project" value="UniProtKB-ARBA"/>
</dbReference>
<feature type="disulfide bond" evidence="16">
    <location>
        <begin position="2456"/>
        <end position="2465"/>
    </location>
</feature>
<dbReference type="InterPro" id="IPR018097">
    <property type="entry name" value="EGF_Ca-bd_CS"/>
</dbReference>
<evidence type="ECO:0000313" key="21">
    <source>
        <dbReference type="Proteomes" id="UP000694845"/>
    </source>
</evidence>
<feature type="disulfide bond" evidence="16">
    <location>
        <begin position="1108"/>
        <end position="1117"/>
    </location>
</feature>
<feature type="disulfide bond" evidence="16">
    <location>
        <begin position="549"/>
        <end position="558"/>
    </location>
</feature>
<feature type="disulfide bond" evidence="16">
    <location>
        <begin position="2062"/>
        <end position="2071"/>
    </location>
</feature>
<dbReference type="GO" id="GO:0048646">
    <property type="term" value="P:anatomical structure formation involved in morphogenesis"/>
    <property type="evidence" value="ECO:0007669"/>
    <property type="project" value="UniProtKB-ARBA"/>
</dbReference>
<dbReference type="FunFam" id="2.10.25.10:FF:000118">
    <property type="entry name" value="protein delta homolog 2"/>
    <property type="match status" value="1"/>
</dbReference>
<feature type="disulfide bond" evidence="16">
    <location>
        <begin position="279"/>
        <end position="288"/>
    </location>
</feature>
<feature type="domain" description="EGF-like" evidence="20">
    <location>
        <begin position="2112"/>
        <end position="2151"/>
    </location>
</feature>
<feature type="disulfide bond" evidence="16">
    <location>
        <begin position="858"/>
        <end position="867"/>
    </location>
</feature>
<feature type="disulfide bond" evidence="16">
    <location>
        <begin position="260"/>
        <end position="277"/>
    </location>
</feature>
<feature type="domain" description="EGF-like" evidence="20">
    <location>
        <begin position="407"/>
        <end position="444"/>
    </location>
</feature>
<dbReference type="Pfam" id="PF02210">
    <property type="entry name" value="Laminin_G_2"/>
    <property type="match status" value="3"/>
</dbReference>
<dbReference type="GeneID" id="110976401"/>
<dbReference type="InterPro" id="IPR009030">
    <property type="entry name" value="Growth_fac_rcpt_cys_sf"/>
</dbReference>
<dbReference type="PRINTS" id="PR01983">
    <property type="entry name" value="NOTCH"/>
</dbReference>
<evidence type="ECO:0000256" key="3">
    <source>
        <dbReference type="ARBA" id="ARBA00022475"/>
    </source>
</evidence>
<dbReference type="GO" id="GO:0030182">
    <property type="term" value="P:neuron differentiation"/>
    <property type="evidence" value="ECO:0007669"/>
    <property type="project" value="UniProtKB-ARBA"/>
</dbReference>
<feature type="domain" description="EGF-like" evidence="20">
    <location>
        <begin position="205"/>
        <end position="244"/>
    </location>
</feature>
<dbReference type="SMART" id="SM00181">
    <property type="entry name" value="EGF"/>
    <property type="match status" value="42"/>
</dbReference>
<dbReference type="GO" id="GO:0002064">
    <property type="term" value="P:epithelial cell development"/>
    <property type="evidence" value="ECO:0007669"/>
    <property type="project" value="UniProtKB-ARBA"/>
</dbReference>
<dbReference type="Gene3D" id="2.60.120.200">
    <property type="match status" value="4"/>
</dbReference>
<feature type="domain" description="EGF-like" evidence="20">
    <location>
        <begin position="1916"/>
        <end position="1952"/>
    </location>
</feature>
<feature type="disulfide bond" evidence="16">
    <location>
        <begin position="395"/>
        <end position="404"/>
    </location>
</feature>
<evidence type="ECO:0000256" key="2">
    <source>
        <dbReference type="ARBA" id="ARBA00022473"/>
    </source>
</evidence>
<feature type="disulfide bond" evidence="16">
    <location>
        <begin position="799"/>
        <end position="809"/>
    </location>
</feature>
<feature type="domain" description="Laminin G" evidence="19">
    <location>
        <begin position="1164"/>
        <end position="1349"/>
    </location>
</feature>
<dbReference type="CDD" id="cd00054">
    <property type="entry name" value="EGF_CA"/>
    <property type="match status" value="27"/>
</dbReference>
<feature type="disulfide bond" evidence="16">
    <location>
        <begin position="1942"/>
        <end position="1951"/>
    </location>
</feature>
<feature type="disulfide bond" evidence="16">
    <location>
        <begin position="1904"/>
        <end position="1913"/>
    </location>
</feature>
<evidence type="ECO:0000256" key="17">
    <source>
        <dbReference type="SAM" id="Phobius"/>
    </source>
</evidence>
<dbReference type="GO" id="GO:0016324">
    <property type="term" value="C:apical plasma membrane"/>
    <property type="evidence" value="ECO:0007669"/>
    <property type="project" value="UniProtKB-SubCell"/>
</dbReference>
<dbReference type="FunFam" id="2.10.25.10:FF:000279">
    <property type="entry name" value="Neurogenic locus notch 1"/>
    <property type="match status" value="1"/>
</dbReference>
<feature type="domain" description="EGF-like" evidence="20">
    <location>
        <begin position="870"/>
        <end position="906"/>
    </location>
</feature>
<dbReference type="KEGG" id="aplc:110976401"/>
<dbReference type="FunFam" id="2.10.25.10:FF:000143">
    <property type="entry name" value="Protein crumbs 1"/>
    <property type="match status" value="3"/>
</dbReference>
<evidence type="ECO:0000256" key="16">
    <source>
        <dbReference type="PROSITE-ProRule" id="PRU00076"/>
    </source>
</evidence>
<dbReference type="GO" id="GO:0048592">
    <property type="term" value="P:eye morphogenesis"/>
    <property type="evidence" value="ECO:0007669"/>
    <property type="project" value="UniProtKB-ARBA"/>
</dbReference>
<organism evidence="21 22">
    <name type="scientific">Acanthaster planci</name>
    <name type="common">Crown-of-thorns starfish</name>
    <dbReference type="NCBI Taxonomy" id="133434"/>
    <lineage>
        <taxon>Eukaryota</taxon>
        <taxon>Metazoa</taxon>
        <taxon>Echinodermata</taxon>
        <taxon>Eleutherozoa</taxon>
        <taxon>Asterozoa</taxon>
        <taxon>Asteroidea</taxon>
        <taxon>Valvatacea</taxon>
        <taxon>Valvatida</taxon>
        <taxon>Acanthasteridae</taxon>
        <taxon>Acanthaster</taxon>
    </lineage>
</organism>
<feature type="disulfide bond" evidence="16">
    <location>
        <begin position="972"/>
        <end position="981"/>
    </location>
</feature>
<evidence type="ECO:0000256" key="10">
    <source>
        <dbReference type="ARBA" id="ARBA00022837"/>
    </source>
</evidence>
<dbReference type="OrthoDB" id="283575at2759"/>
<dbReference type="GO" id="GO:0003013">
    <property type="term" value="P:circulatory system process"/>
    <property type="evidence" value="ECO:0007669"/>
    <property type="project" value="UniProtKB-ARBA"/>
</dbReference>
<evidence type="ECO:0000256" key="4">
    <source>
        <dbReference type="ARBA" id="ARBA00022536"/>
    </source>
</evidence>
<feature type="domain" description="EGF-like" evidence="20">
    <location>
        <begin position="675"/>
        <end position="715"/>
    </location>
</feature>
<feature type="domain" description="EGF-like" evidence="20">
    <location>
        <begin position="599"/>
        <end position="635"/>
    </location>
</feature>
<feature type="disulfide bond" evidence="16">
    <location>
        <begin position="318"/>
        <end position="327"/>
    </location>
</feature>
<feature type="domain" description="EGF-like" evidence="20">
    <location>
        <begin position="757"/>
        <end position="793"/>
    </location>
</feature>
<feature type="domain" description="EGF-like" evidence="20">
    <location>
        <begin position="446"/>
        <end position="485"/>
    </location>
</feature>
<dbReference type="InterPro" id="IPR013032">
    <property type="entry name" value="EGF-like_CS"/>
</dbReference>
<evidence type="ECO:0000256" key="13">
    <source>
        <dbReference type="ARBA" id="ARBA00023157"/>
    </source>
</evidence>
<feature type="disulfide bond" evidence="16">
    <location>
        <begin position="2413"/>
        <end position="2422"/>
    </location>
</feature>
<feature type="domain" description="EGF-like" evidence="20">
    <location>
        <begin position="946"/>
        <end position="982"/>
    </location>
</feature>
<dbReference type="PROSITE" id="PS00022">
    <property type="entry name" value="EGF_1"/>
    <property type="match status" value="36"/>
</dbReference>
<dbReference type="PROSITE" id="PS01186">
    <property type="entry name" value="EGF_2"/>
    <property type="match status" value="31"/>
</dbReference>
<feature type="domain" description="EGF-like" evidence="20">
    <location>
        <begin position="1044"/>
        <end position="1080"/>
    </location>
</feature>
<evidence type="ECO:0000259" key="19">
    <source>
        <dbReference type="PROSITE" id="PS50025"/>
    </source>
</evidence>
<feature type="domain" description="EGF-like" evidence="20">
    <location>
        <begin position="1351"/>
        <end position="1387"/>
    </location>
</feature>
<feature type="disulfide bond" evidence="16">
    <location>
        <begin position="745"/>
        <end position="754"/>
    </location>
</feature>
<feature type="domain" description="EGF-like" evidence="20">
    <location>
        <begin position="2225"/>
        <end position="2268"/>
    </location>
</feature>
<dbReference type="SUPFAM" id="SSF57184">
    <property type="entry name" value="Growth factor receptor domain"/>
    <property type="match status" value="5"/>
</dbReference>
<evidence type="ECO:0000259" key="20">
    <source>
        <dbReference type="PROSITE" id="PS50026"/>
    </source>
</evidence>
<evidence type="ECO:0000256" key="7">
    <source>
        <dbReference type="ARBA" id="ARBA00022729"/>
    </source>
</evidence>
<dbReference type="GO" id="GO:0060562">
    <property type="term" value="P:epithelial tube morphogenesis"/>
    <property type="evidence" value="ECO:0007669"/>
    <property type="project" value="UniProtKB-ARBA"/>
</dbReference>
<dbReference type="Proteomes" id="UP000694845">
    <property type="component" value="Unplaced"/>
</dbReference>
<feature type="disulfide bond" evidence="16">
    <location>
        <begin position="490"/>
        <end position="500"/>
    </location>
</feature>
<dbReference type="GO" id="GO:0048863">
    <property type="term" value="P:stem cell differentiation"/>
    <property type="evidence" value="ECO:0007669"/>
    <property type="project" value="UniProtKB-ARBA"/>
</dbReference>
<dbReference type="FunFam" id="2.10.25.10:FF:000122">
    <property type="entry name" value="Protein crumbs homolog 2"/>
    <property type="match status" value="3"/>
</dbReference>
<dbReference type="FunFam" id="2.10.25.10:FF:000123">
    <property type="entry name" value="Crumbs homolog 1 (Drosophila)"/>
    <property type="match status" value="2"/>
</dbReference>
<dbReference type="GO" id="GO:0035282">
    <property type="term" value="P:segmentation"/>
    <property type="evidence" value="ECO:0007669"/>
    <property type="project" value="UniProtKB-ARBA"/>
</dbReference>
<dbReference type="InterPro" id="IPR001881">
    <property type="entry name" value="EGF-like_Ca-bd_dom"/>
</dbReference>
<dbReference type="FunFam" id="2.10.25.10:FF:000391">
    <property type="entry name" value="Weary, isoform C"/>
    <property type="match status" value="2"/>
</dbReference>
<dbReference type="GO" id="GO:0009952">
    <property type="term" value="P:anterior/posterior pattern specification"/>
    <property type="evidence" value="ECO:0007669"/>
    <property type="project" value="UniProtKB-ARBA"/>
</dbReference>
<feature type="disulfide bond" evidence="16">
    <location>
        <begin position="726"/>
        <end position="743"/>
    </location>
</feature>
<evidence type="ECO:0000256" key="6">
    <source>
        <dbReference type="ARBA" id="ARBA00022692"/>
    </source>
</evidence>
<feature type="disulfide bond" evidence="16">
    <location>
        <begin position="434"/>
        <end position="443"/>
    </location>
</feature>
<feature type="disulfide bond" evidence="16">
    <location>
        <begin position="820"/>
        <end position="829"/>
    </location>
</feature>
<feature type="disulfide bond" evidence="16">
    <location>
        <begin position="2335"/>
        <end position="2344"/>
    </location>
</feature>
<dbReference type="GO" id="GO:0061326">
    <property type="term" value="P:renal tubule development"/>
    <property type="evidence" value="ECO:0007669"/>
    <property type="project" value="UniProtKB-ARBA"/>
</dbReference>
<keyword evidence="21" id="KW-1185">Reference proteome</keyword>
<dbReference type="FunFam" id="2.10.25.10:FF:000327">
    <property type="entry name" value="neurogenic locus notch homolog protein 4"/>
    <property type="match status" value="1"/>
</dbReference>
<evidence type="ECO:0000313" key="22">
    <source>
        <dbReference type="RefSeq" id="XP_022085320.1"/>
    </source>
</evidence>
<feature type="domain" description="EGF-like" evidence="20">
    <location>
        <begin position="637"/>
        <end position="673"/>
    </location>
</feature>
<keyword evidence="9" id="KW-0221">Differentiation</keyword>
<dbReference type="SMART" id="SM00179">
    <property type="entry name" value="EGF_CA"/>
    <property type="match status" value="38"/>
</dbReference>
<keyword evidence="4 16" id="KW-0245">EGF-like domain</keyword>
<feature type="disulfide bond" evidence="16">
    <location>
        <begin position="2214"/>
        <end position="2223"/>
    </location>
</feature>
<feature type="disulfide bond" evidence="16">
    <location>
        <begin position="2024"/>
        <end position="2033"/>
    </location>
</feature>
<protein>
    <submittedName>
        <fullName evidence="22">Protein crumbs-like isoform X1</fullName>
    </submittedName>
</protein>
<dbReference type="GO" id="GO:0048638">
    <property type="term" value="P:regulation of developmental growth"/>
    <property type="evidence" value="ECO:0007669"/>
    <property type="project" value="UniProtKB-ARBA"/>
</dbReference>
<name>A0A8B7XZ61_ACAPL</name>
<feature type="domain" description="EGF-like" evidence="20">
    <location>
        <begin position="2036"/>
        <end position="2072"/>
    </location>
</feature>
<dbReference type="SUPFAM" id="SSF57196">
    <property type="entry name" value="EGF/Laminin"/>
    <property type="match status" value="21"/>
</dbReference>
<gene>
    <name evidence="22" type="primary">LOC110976401</name>
</gene>
<dbReference type="GO" id="GO:0005509">
    <property type="term" value="F:calcium ion binding"/>
    <property type="evidence" value="ECO:0007669"/>
    <property type="project" value="InterPro"/>
</dbReference>
<feature type="domain" description="EGF-like" evidence="20">
    <location>
        <begin position="2270"/>
        <end position="2307"/>
    </location>
</feature>
<dbReference type="GO" id="GO:0008593">
    <property type="term" value="P:regulation of Notch signaling pathway"/>
    <property type="evidence" value="ECO:0007669"/>
    <property type="project" value="UniProtKB-ARBA"/>
</dbReference>
<feature type="disulfide bond" evidence="16">
    <location>
        <begin position="1609"/>
        <end position="1618"/>
    </location>
</feature>
<dbReference type="Pfam" id="PF07645">
    <property type="entry name" value="EGF_CA"/>
    <property type="match status" value="2"/>
</dbReference>
<keyword evidence="11 17" id="KW-1133">Transmembrane helix</keyword>
<feature type="disulfide bond" evidence="16">
    <location>
        <begin position="2100"/>
        <end position="2109"/>
    </location>
</feature>
<dbReference type="InterPro" id="IPR049883">
    <property type="entry name" value="NOTCH1_EGF-like"/>
</dbReference>
<dbReference type="PROSITE" id="PS50025">
    <property type="entry name" value="LAM_G_DOMAIN"/>
    <property type="match status" value="4"/>
</dbReference>
<feature type="disulfide bond" evidence="16">
    <location>
        <begin position="625"/>
        <end position="634"/>
    </location>
</feature>
<dbReference type="FunFam" id="2.10.25.10:FF:000038">
    <property type="entry name" value="Fibrillin 2"/>
    <property type="match status" value="1"/>
</dbReference>
<feature type="domain" description="Laminin G" evidence="19">
    <location>
        <begin position="1648"/>
        <end position="1837"/>
    </location>
</feature>
<dbReference type="CDD" id="cd00110">
    <property type="entry name" value="LamG"/>
    <property type="match status" value="3"/>
</dbReference>
<dbReference type="GO" id="GO:0030097">
    <property type="term" value="P:hemopoiesis"/>
    <property type="evidence" value="ECO:0007669"/>
    <property type="project" value="UniProtKB-ARBA"/>
</dbReference>
<feature type="domain" description="EGF-like" evidence="20">
    <location>
        <begin position="795"/>
        <end position="830"/>
    </location>
</feature>
<keyword evidence="2" id="KW-0217">Developmental protein</keyword>
<feature type="domain" description="EGF-like" evidence="20">
    <location>
        <begin position="717"/>
        <end position="755"/>
    </location>
</feature>
<feature type="disulfide bond" evidence="16">
    <location>
        <begin position="234"/>
        <end position="243"/>
    </location>
</feature>
<evidence type="ECO:0000256" key="15">
    <source>
        <dbReference type="ARBA" id="ARBA00063079"/>
    </source>
</evidence>
<feature type="domain" description="EGF-like" evidence="20">
    <location>
        <begin position="369"/>
        <end position="405"/>
    </location>
</feature>
<keyword evidence="5" id="KW-0597">Phosphoprotein</keyword>
<dbReference type="SUPFAM" id="SSF49899">
    <property type="entry name" value="Concanavalin A-like lectins/glucanases"/>
    <property type="match status" value="4"/>
</dbReference>
<feature type="domain" description="EGF-like" evidence="20">
    <location>
        <begin position="1878"/>
        <end position="1914"/>
    </location>
</feature>
<feature type="signal peptide" evidence="18">
    <location>
        <begin position="1"/>
        <end position="30"/>
    </location>
</feature>
<feature type="transmembrane region" description="Helical" evidence="17">
    <location>
        <begin position="2475"/>
        <end position="2500"/>
    </location>
</feature>
<keyword evidence="7 18" id="KW-0732">Signal</keyword>
<dbReference type="InterPro" id="IPR051830">
    <property type="entry name" value="NOTCH_homolog"/>
</dbReference>
<feature type="domain" description="EGF-like" evidence="20">
    <location>
        <begin position="908"/>
        <end position="944"/>
    </location>
</feature>
<feature type="domain" description="EGF-like" evidence="20">
    <location>
        <begin position="2386"/>
        <end position="2423"/>
    </location>
</feature>
<dbReference type="GO" id="GO:0009792">
    <property type="term" value="P:embryo development ending in birth or egg hatching"/>
    <property type="evidence" value="ECO:0007669"/>
    <property type="project" value="UniProtKB-ARBA"/>
</dbReference>
<dbReference type="GO" id="GO:0051049">
    <property type="term" value="P:regulation of transport"/>
    <property type="evidence" value="ECO:0007669"/>
    <property type="project" value="UniProtKB-ARBA"/>
</dbReference>
<evidence type="ECO:0000256" key="18">
    <source>
        <dbReference type="SAM" id="SignalP"/>
    </source>
</evidence>
<dbReference type="Pfam" id="PF12661">
    <property type="entry name" value="hEGF"/>
    <property type="match status" value="4"/>
</dbReference>
<feature type="disulfide bond" evidence="16">
    <location>
        <begin position="511"/>
        <end position="520"/>
    </location>
</feature>
<dbReference type="GO" id="GO:0051093">
    <property type="term" value="P:negative regulation of developmental process"/>
    <property type="evidence" value="ECO:0007669"/>
    <property type="project" value="UniProtKB-ARBA"/>
</dbReference>
<feature type="domain" description="EGF-like" evidence="20">
    <location>
        <begin position="561"/>
        <end position="597"/>
    </location>
</feature>
<reference evidence="22" key="1">
    <citation type="submission" date="2025-08" db="UniProtKB">
        <authorList>
            <consortium name="RefSeq"/>
        </authorList>
    </citation>
    <scope>IDENTIFICATION</scope>
</reference>
<evidence type="ECO:0000256" key="5">
    <source>
        <dbReference type="ARBA" id="ARBA00022553"/>
    </source>
</evidence>
<accession>A0A8B7XZ61</accession>
<evidence type="ECO:0000256" key="11">
    <source>
        <dbReference type="ARBA" id="ARBA00022989"/>
    </source>
</evidence>
<dbReference type="GO" id="GO:0005178">
    <property type="term" value="F:integrin binding"/>
    <property type="evidence" value="ECO:0007669"/>
    <property type="project" value="UniProtKB-ARBA"/>
</dbReference>
<keyword evidence="13 16" id="KW-1015">Disulfide bond</keyword>
<dbReference type="InterPro" id="IPR000152">
    <property type="entry name" value="EGF-type_Asp/Asn_hydroxyl_site"/>
</dbReference>
<evidence type="ECO:0000256" key="9">
    <source>
        <dbReference type="ARBA" id="ARBA00022782"/>
    </source>
</evidence>
<feature type="domain" description="EGF-like" evidence="20">
    <location>
        <begin position="486"/>
        <end position="521"/>
    </location>
</feature>
<dbReference type="FunFam" id="2.10.25.10:FF:000208">
    <property type="entry name" value="Crumbs 2, cell polarity complex component"/>
    <property type="match status" value="1"/>
</dbReference>
<dbReference type="FunFam" id="2.10.25.10:FF:000565">
    <property type="entry name" value="Predicted protein"/>
    <property type="match status" value="1"/>
</dbReference>
<keyword evidence="12 17" id="KW-0472">Membrane</keyword>
<comment type="subcellular location">
    <subcellularLocation>
        <location evidence="1">Apical cell membrane</location>
        <topology evidence="1">Single-pass type I membrane protein</topology>
    </subcellularLocation>
</comment>
<dbReference type="InterPro" id="IPR000742">
    <property type="entry name" value="EGF"/>
</dbReference>
<feature type="domain" description="EGF-like" evidence="20">
    <location>
        <begin position="523"/>
        <end position="559"/>
    </location>
</feature>
<feature type="domain" description="EGF-like" evidence="20">
    <location>
        <begin position="1082"/>
        <end position="1118"/>
    </location>
</feature>
<dbReference type="FunFam" id="2.10.25.10:FF:000004">
    <property type="entry name" value="Neurogenic locus notch 1"/>
    <property type="match status" value="3"/>
</dbReference>
<feature type="domain" description="EGF-like" evidence="20">
    <location>
        <begin position="247"/>
        <end position="289"/>
    </location>
</feature>
<feature type="disulfide bond" evidence="16">
    <location>
        <begin position="1032"/>
        <end position="1041"/>
    </location>
</feature>
<evidence type="ECO:0000256" key="12">
    <source>
        <dbReference type="ARBA" id="ARBA00023136"/>
    </source>
</evidence>
<feature type="domain" description="EGF-like" evidence="20">
    <location>
        <begin position="2347"/>
        <end position="2384"/>
    </location>
</feature>
<dbReference type="GO" id="GO:0023052">
    <property type="term" value="P:signaling"/>
    <property type="evidence" value="ECO:0007669"/>
    <property type="project" value="UniProtKB-ARBA"/>
</dbReference>
<keyword evidence="10" id="KW-0106">Calcium</keyword>
<dbReference type="InterPro" id="IPR013320">
    <property type="entry name" value="ConA-like_dom_sf"/>
</dbReference>
<feature type="domain" description="EGF-like" evidence="20">
    <location>
        <begin position="330"/>
        <end position="367"/>
    </location>
</feature>
<dbReference type="GO" id="GO:0050877">
    <property type="term" value="P:nervous system process"/>
    <property type="evidence" value="ECO:0007669"/>
    <property type="project" value="UniProtKB-ARBA"/>
</dbReference>
<dbReference type="GO" id="GO:0080090">
    <property type="term" value="P:regulation of primary metabolic process"/>
    <property type="evidence" value="ECO:0007669"/>
    <property type="project" value="UniProtKB-ARBA"/>
</dbReference>
<dbReference type="PANTHER" id="PTHR24033:SF224">
    <property type="entry name" value="C-TYPE LECTIN"/>
    <property type="match status" value="1"/>
</dbReference>
<dbReference type="GO" id="GO:0019904">
    <property type="term" value="F:protein domain specific binding"/>
    <property type="evidence" value="ECO:0007669"/>
    <property type="project" value="UniProtKB-ARBA"/>
</dbReference>
<evidence type="ECO:0000256" key="8">
    <source>
        <dbReference type="ARBA" id="ARBA00022737"/>
    </source>
</evidence>
<feature type="domain" description="Laminin G" evidence="19">
    <location>
        <begin position="35"/>
        <end position="201"/>
    </location>
</feature>
<dbReference type="Pfam" id="PF00008">
    <property type="entry name" value="EGF"/>
    <property type="match status" value="25"/>
</dbReference>
<keyword evidence="8" id="KW-0677">Repeat</keyword>
<dbReference type="GO" id="GO:0060255">
    <property type="term" value="P:regulation of macromolecule metabolic process"/>
    <property type="evidence" value="ECO:0007669"/>
    <property type="project" value="UniProtKB-ARBA"/>
</dbReference>
<feature type="domain" description="EGF-like" evidence="20">
    <location>
        <begin position="2152"/>
        <end position="2188"/>
    </location>
</feature>
<feature type="disulfide bond" evidence="16">
    <location>
        <begin position="2297"/>
        <end position="2306"/>
    </location>
</feature>
<feature type="disulfide bond" evidence="16">
    <location>
        <begin position="912"/>
        <end position="922"/>
    </location>
</feature>
<feature type="disulfide bond" evidence="16">
    <location>
        <begin position="2005"/>
        <end position="2022"/>
    </location>
</feature>
<feature type="domain" description="EGF-like" evidence="20">
    <location>
        <begin position="1583"/>
        <end position="1619"/>
    </location>
</feature>
<dbReference type="GO" id="GO:0048871">
    <property type="term" value="P:multicellular organismal-level homeostasis"/>
    <property type="evidence" value="ECO:0007669"/>
    <property type="project" value="UniProtKB-ARBA"/>
</dbReference>
<feature type="disulfide bond" evidence="16">
    <location>
        <begin position="1866"/>
        <end position="1875"/>
    </location>
</feature>
<dbReference type="GO" id="GO:0051241">
    <property type="term" value="P:negative regulation of multicellular organismal process"/>
    <property type="evidence" value="ECO:0007669"/>
    <property type="project" value="UniProtKB-ARBA"/>
</dbReference>
<feature type="domain" description="Laminin G" evidence="19">
    <location>
        <begin position="1394"/>
        <end position="1581"/>
    </location>
</feature>
<feature type="disulfide bond" evidence="16">
    <location>
        <begin position="896"/>
        <end position="905"/>
    </location>
</feature>
<dbReference type="GO" id="GO:0009967">
    <property type="term" value="P:positive regulation of signal transduction"/>
    <property type="evidence" value="ECO:0007669"/>
    <property type="project" value="UniProtKB-ARBA"/>
</dbReference>
<comment type="subunit">
    <text evidence="15">Interacts (via Sushi domain 21) with ITGA9:ITGB1; thereby inhibits Ca(2+) intracellular signaling and as a result represses vasocontraction. Interacts (via Sushi domain 21) with ITGA4:ITGB1; thereby inhibits Ca(2+) intracellular signaling and as a result represses vasocontraction. Interacts with ANGPT1 and ANGPT2. Interacts with PEAR1 (via extracellular domain). Interacts with HSPG2, TLN1, FN1, COPA, CCT2, IQGAP1, LAMC1 and NID1. Interacts (via C-terminus) with TIE1.</text>
</comment>
<feature type="domain" description="EGF-like" evidence="20">
    <location>
        <begin position="1996"/>
        <end position="2034"/>
    </location>
</feature>
<dbReference type="PROSITE" id="PS50026">
    <property type="entry name" value="EGF_3"/>
    <property type="match status" value="42"/>
</dbReference>
<evidence type="ECO:0000256" key="1">
    <source>
        <dbReference type="ARBA" id="ARBA00004247"/>
    </source>
</evidence>
<comment type="caution">
    <text evidence="16">Lacks conserved residue(s) required for the propagation of feature annotation.</text>
</comment>
<feature type="domain" description="EGF-like" evidence="20">
    <location>
        <begin position="2189"/>
        <end position="2224"/>
    </location>
</feature>
<dbReference type="PROSITE" id="PS01187">
    <property type="entry name" value="EGF_CA"/>
    <property type="match status" value="11"/>
</dbReference>
<dbReference type="PANTHER" id="PTHR24033">
    <property type="entry name" value="EGF-LIKE DOMAIN-CONTAINING PROTEIN"/>
    <property type="match status" value="1"/>
</dbReference>
<dbReference type="PROSITE" id="PS00010">
    <property type="entry name" value="ASX_HYDROXYL"/>
    <property type="match status" value="25"/>
</dbReference>
<feature type="disulfide bond" evidence="16">
    <location>
        <begin position="705"/>
        <end position="714"/>
    </location>
</feature>
<feature type="disulfide bond" evidence="16">
    <location>
        <begin position="1377"/>
        <end position="1386"/>
    </location>
</feature>
<feature type="disulfide bond" evidence="16">
    <location>
        <begin position="783"/>
        <end position="792"/>
    </location>
</feature>
<feature type="disulfide bond" evidence="16">
    <location>
        <begin position="1070"/>
        <end position="1079"/>
    </location>
</feature>
<proteinExistence type="predicted"/>
<sequence length="2539" mass="272871">MDSTEQKKGLVVVLLAIICVCFGSFHPTLAQNAPASKVYFNVSSYVNISTVLNLQSSLGTWLNFRTCDEGEILTQTGSNGDTFTLSVIPSGFVRATWTVGAVSKSADLGPNYATNTKWLLLRLQFALGSIILTVDDNSTTLASASMNSELLAIDLSGGSDVILGVDFVGCMEQVTGLLLDSATSWSNVEWGVCPLEMQQGCQPPVRNPCYTHPCKNDGVCYTNTQAPSGYTCDCTARYEGENCEIDKGPLCNNPAYSLDCQNGGICLEDDIGNSTYCQCTGQFEGLLCERNKTFVCSSDTCLNNATCRATDTGVQCECALGFSGDDCGINIDECAVHQCLNGGRCIDGIDGYTCNCTGTGYTGDRCSQHVNECDVQPCQNNSTCVDTSGGFVCVCSVGWTGKTCDTDVNECESFPCLNGATCVNLINAVYECQCVQGFNGTNCELNIDDCTSEACPPTFVCVDGVDAFTCECPPGKVVNESGSCEDFDECSLNPCLNGECENLDNNYQCTCSPGFNGTNCEMNIDECDPDPCLMNSTCVDGINGFNCTCLPGYNGELCNVDIDECLLLPCLNSATCVDGVNSFTCECVPGFEGERCENNTNDCLPNPCLNGATCVDEVNDYTCNCIPGFTDKNCSTDIDECQSNQCQNSGTCVDLVNGYQCNCTIDYVGEMCEMLYDACDIRKPCQNGATCTTPPLPSQEYTCTCVPGFNGTNCEINIDDCLGHDCNATLGLVCFDEVNGYRCACPVGFEGPVCADDINECAENPCGNNGTCNDYIGFYNCTCASGFAGVNCEEDIDECNSNPCLNGVCFDDINSYQCYCRPGYSGDNCEVTLNECDSDPCFNGATCIDKLNDVECNCVPGYTGSRCEINIDECDPMPCKNNSTCEDGINEFTCNCAPGYNGTLCEIDIDECAVNPCNLGSCIDGINNYTCNCSFTGFFGPQCENNIDDCAPNPCLNNATCQDLIKDYNCSCWQGYEGKDCSEDINECLDPPPCLNGGMCYQRSNQSLYNGNHPLFPGEFSYANASGFVCQCAPGYEGETCSIDIDECAVDPCANNGTCVDGVNSYTCTCAGGWEGLNCTIEIDECLPEPCKNGATCIDLIDDYECTCTEEYAGRNCTELLTGCVNNTCLNGATCIPSYDETTDTHSFTCQCAAGYTGNSCQTDTSVSFENESYLEDRSTFDHTTLDYSLALQTTLPNGILLYSGQSPSDRFFLLEMFNGDLFLKYTSGGVTVEINDFGQEINDGVYRTVRVVVTAETISLSVTVPQSRRARRTATCAGGVCEQTINIPTSTQVRFGYMYIGGVPDSISGAFFYSQSEEFFTGCMRDIQNEGAYVMPPNTRAAVAPSGCTRVVQCPADRCNYRGVCTDLWTTFRCDCDIGYAGTTCNESFIPATFRFEDAPESYAEFTVDDTLSSSSSAIRLAFRTREPDGLIFFTRDVFSNSHITIEVVDETLTVTASRNSSPTSVILGQGLSNGQYHFVSVTADQTELRVILNPGESELTDTKALMSGDPDFVDFSVGGVADFTALDPDAIVSDTYFKGCLWDVKVNNYSLQFEPLSLPDFPIPSFPMTTNASVLINDCQSDDTCADLPCENGGTCEVTWNDFKCHCPSGFGGKNCSELTICAKENVCPPEAECKDLPDGHECVVDATFNGVSSLVTYTSNISQSTVLNSITLRARTRSDAGIIYHSSNNLTNYFVTLYLDQGKPALRFNLGQTGDIVELVSRVSIKDGSWHDIKVEFSTARVEISVAQISETIASDIQSDFLASVITSEGSSPVHVAGTTMVNNDYFINYNHFKGCLDEVRVGGILLPFYSRDTINSTSEEQFEATIVNVATPCMSEPGVCDSHFCSNSGTCLDVWNDAECQCAPGFTGDRCQIDINECMANPCVMGSTCRDEINNYTCLCLPGYEGRNCDTETNECDPNPCLQGSVCYDGVDFFNCTCLDGYTGTLCDVLINETCAGNPCKNDATCRDTPGSEVKFECLCPNGFDGDDCGQEIDYCVAHRCANGATCNSLRDEGTYSCSCTDGFSGDLCEINEDDCGGVTCQNGGSCVDEIKDYYCNCTAGYEGKFCQNDINECNPNPCQFGATCDDLLNDFNCVCTPGFEGQFCSVDINECLVAPNPLCQNGGICMNTVGSYECICPMDTYGPQCQISPCDPSPCENNATCTTQPRGVYDCLCPLGYEGVNCSVANCSIAGCQNGGTCLLGDGSWECKCAELDAGPLCQYKGPCSLDIDPCLNGGSCNQTFQDDGSFSYMCRCPVGFNGTNCELKINWCDSNPCLHEGSNCTSTTDTFLCSCGPGYTGTFCEIKLPDCASNLCQNGATCQDLDYGYKCHCADGYSGDDCETDIDECAVEPCENGGNCTDAVNDFICNCTGTGYQGNTCSEDVDECTTLSPCLNNGTCANSPGSFKCTCQSGWLPPVCFLADPCVGKPCKNGGRCDYAVSPDGQSVEWKCVCSADYDGDKCDTFIGNETNWALIGGVTGGAVVLLIIVIVLGIFLINVKNKRATRGTYSPSRQEISSSRVEMDNILKLPPEERLI</sequence>
<feature type="domain" description="EGF-like" evidence="20">
    <location>
        <begin position="2424"/>
        <end position="2466"/>
    </location>
</feature>
<dbReference type="FunFam" id="2.10.25.10:FF:000125">
    <property type="entry name" value="Neurogenic locus notch protein-like"/>
    <property type="match status" value="1"/>
</dbReference>
<feature type="disulfide bond" evidence="16">
    <location>
        <begin position="663"/>
        <end position="672"/>
    </location>
</feature>
<feature type="chain" id="PRO_5034215958" evidence="18">
    <location>
        <begin position="31"/>
        <end position="2539"/>
    </location>
</feature>
<feature type="domain" description="EGF-like" evidence="20">
    <location>
        <begin position="1840"/>
        <end position="1876"/>
    </location>
</feature>
<feature type="domain" description="EGF-like" evidence="20">
    <location>
        <begin position="1955"/>
        <end position="1994"/>
    </location>
</feature>
<evidence type="ECO:0000256" key="14">
    <source>
        <dbReference type="ARBA" id="ARBA00023180"/>
    </source>
</evidence>